<reference evidence="2" key="1">
    <citation type="submission" date="2019-05" db="EMBL/GenBank/DDBJ databases">
        <authorList>
            <person name="Castillo A."/>
            <person name="Giampetruzzi A."/>
            <person name="Landa B."/>
            <person name="Saponari M."/>
            <person name="Almeida R.P.P."/>
            <person name="Moralejo E."/>
            <person name="Marco-Noales E."/>
            <person name="Velasco-Amo M.P."/>
            <person name="Roman-Ecija M."/>
            <person name="Navarro I."/>
            <person name="Monterde A."/>
            <person name="Barbe S."/>
        </authorList>
    </citation>
    <scope>NUCLEOTIDE SEQUENCE</scope>
    <source>
        <strain evidence="2">XYL1981</strain>
    </source>
</reference>
<comment type="caution">
    <text evidence="2">The sequence shown here is derived from an EMBL/GenBank/DDBJ whole genome shotgun (WGS) entry which is preliminary data.</text>
</comment>
<name>A0A9Q4QQC2_XYLFS</name>
<dbReference type="InterPro" id="IPR036034">
    <property type="entry name" value="PDZ_sf"/>
</dbReference>
<evidence type="ECO:0000256" key="1">
    <source>
        <dbReference type="SAM" id="MobiDB-lite"/>
    </source>
</evidence>
<accession>A0A9Q4QQC2</accession>
<protein>
    <submittedName>
        <fullName evidence="2">Peptidase S1</fullName>
    </submittedName>
</protein>
<evidence type="ECO:0000313" key="2">
    <source>
        <dbReference type="EMBL" id="MRU22570.1"/>
    </source>
</evidence>
<feature type="non-terminal residue" evidence="2">
    <location>
        <position position="76"/>
    </location>
</feature>
<proteinExistence type="predicted"/>
<feature type="non-terminal residue" evidence="2">
    <location>
        <position position="1"/>
    </location>
</feature>
<dbReference type="Gene3D" id="2.30.42.10">
    <property type="match status" value="1"/>
</dbReference>
<gene>
    <name evidence="2" type="ORF">FG476_00115</name>
</gene>
<reference evidence="2" key="2">
    <citation type="journal article" date="2020" name="Appl. Environ. Microbiol.">
        <title>Multiple intercontinental introductions associated with the emergence of a plant pathogen in Europe.</title>
        <authorList>
            <person name="Landa B.B."/>
            <person name="Castillo A.I."/>
            <person name="Giampetruzzi A."/>
            <person name="Kahn A."/>
            <person name="Roman-Ecija M."/>
            <person name="Velasco-Amo M.P."/>
            <person name="Navas-Cortes J.A."/>
            <person name="Marco-Noales E."/>
            <person name="Barbe S."/>
            <person name="Moralejo E."/>
            <person name="Coletta-Filho H.D."/>
            <person name="Saldarelli P."/>
            <person name="Saponari M."/>
            <person name="Almeida R.P.P."/>
        </authorList>
    </citation>
    <scope>NUCLEOTIDE SEQUENCE</scope>
    <source>
        <strain evidence="2">XYL1981</strain>
    </source>
</reference>
<sequence length="76" mass="7827">YMGISFAIPINLAITAAQQTRKPGKLQRSMLGVEIGPIDAPKAQGLGLPDSRGALANNIPPHRPAATAGIEVGDVI</sequence>
<dbReference type="Proteomes" id="UP000474061">
    <property type="component" value="Unassembled WGS sequence"/>
</dbReference>
<organism evidence="2 3">
    <name type="scientific">Xylella fastidiosa subsp. multiplex</name>
    <dbReference type="NCBI Taxonomy" id="644357"/>
    <lineage>
        <taxon>Bacteria</taxon>
        <taxon>Pseudomonadati</taxon>
        <taxon>Pseudomonadota</taxon>
        <taxon>Gammaproteobacteria</taxon>
        <taxon>Lysobacterales</taxon>
        <taxon>Lysobacteraceae</taxon>
        <taxon>Xylella</taxon>
    </lineage>
</organism>
<dbReference type="SUPFAM" id="SSF50156">
    <property type="entry name" value="PDZ domain-like"/>
    <property type="match status" value="1"/>
</dbReference>
<dbReference type="AlphaFoldDB" id="A0A9Q4QQC2"/>
<dbReference type="EMBL" id="VDCJ01000031">
    <property type="protein sequence ID" value="MRU22570.1"/>
    <property type="molecule type" value="Genomic_DNA"/>
</dbReference>
<feature type="region of interest" description="Disordered" evidence="1">
    <location>
        <begin position="51"/>
        <end position="76"/>
    </location>
</feature>
<evidence type="ECO:0000313" key="3">
    <source>
        <dbReference type="Proteomes" id="UP000474061"/>
    </source>
</evidence>